<dbReference type="AlphaFoldDB" id="A0AAJ0EC99"/>
<evidence type="ECO:0000313" key="3">
    <source>
        <dbReference type="EMBL" id="KAK1633368.1"/>
    </source>
</evidence>
<feature type="compositionally biased region" description="Polar residues" evidence="1">
    <location>
        <begin position="11"/>
        <end position="22"/>
    </location>
</feature>
<organism evidence="3 4">
    <name type="scientific">Colletotrichum phormii</name>
    <dbReference type="NCBI Taxonomy" id="359342"/>
    <lineage>
        <taxon>Eukaryota</taxon>
        <taxon>Fungi</taxon>
        <taxon>Dikarya</taxon>
        <taxon>Ascomycota</taxon>
        <taxon>Pezizomycotina</taxon>
        <taxon>Sordariomycetes</taxon>
        <taxon>Hypocreomycetidae</taxon>
        <taxon>Glomerellales</taxon>
        <taxon>Glomerellaceae</taxon>
        <taxon>Colletotrichum</taxon>
        <taxon>Colletotrichum acutatum species complex</taxon>
    </lineage>
</organism>
<protein>
    <recommendedName>
        <fullName evidence="2">NAD(P)-binding domain-containing protein</fullName>
    </recommendedName>
</protein>
<dbReference type="Gene3D" id="3.40.50.720">
    <property type="entry name" value="NAD(P)-binding Rossmann-like Domain"/>
    <property type="match status" value="1"/>
</dbReference>
<sequence>MAPSSSPKPSPETAQSQPSTYTLDDHNAVDTLIKGDAGNDVVDWVLIRPPMLVEGEKLPVNVYDDEGSGVCWMPKITRRSVAGFMVDAVEKKEWNRSAPVVTN</sequence>
<accession>A0AAJ0EC99</accession>
<dbReference type="GeneID" id="85473158"/>
<dbReference type="Pfam" id="PF13460">
    <property type="entry name" value="NAD_binding_10"/>
    <property type="match status" value="1"/>
</dbReference>
<evidence type="ECO:0000259" key="2">
    <source>
        <dbReference type="Pfam" id="PF13460"/>
    </source>
</evidence>
<dbReference type="InterPro" id="IPR016040">
    <property type="entry name" value="NAD(P)-bd_dom"/>
</dbReference>
<name>A0AAJ0EC99_9PEZI</name>
<evidence type="ECO:0000256" key="1">
    <source>
        <dbReference type="SAM" id="MobiDB-lite"/>
    </source>
</evidence>
<evidence type="ECO:0000313" key="4">
    <source>
        <dbReference type="Proteomes" id="UP001243989"/>
    </source>
</evidence>
<feature type="compositionally biased region" description="Pro residues" evidence="1">
    <location>
        <begin position="1"/>
        <end position="10"/>
    </location>
</feature>
<comment type="caution">
    <text evidence="3">The sequence shown here is derived from an EMBL/GenBank/DDBJ whole genome shotgun (WGS) entry which is preliminary data.</text>
</comment>
<proteinExistence type="predicted"/>
<dbReference type="RefSeq" id="XP_060441975.1">
    <property type="nucleotide sequence ID" value="XM_060588296.1"/>
</dbReference>
<keyword evidence="4" id="KW-1185">Reference proteome</keyword>
<reference evidence="3" key="1">
    <citation type="submission" date="2021-06" db="EMBL/GenBank/DDBJ databases">
        <title>Comparative genomics, transcriptomics and evolutionary studies reveal genomic signatures of adaptation to plant cell wall in hemibiotrophic fungi.</title>
        <authorList>
            <consortium name="DOE Joint Genome Institute"/>
            <person name="Baroncelli R."/>
            <person name="Diaz J.F."/>
            <person name="Benocci T."/>
            <person name="Peng M."/>
            <person name="Battaglia E."/>
            <person name="Haridas S."/>
            <person name="Andreopoulos W."/>
            <person name="Labutti K."/>
            <person name="Pangilinan J."/>
            <person name="Floch G.L."/>
            <person name="Makela M.R."/>
            <person name="Henrissat B."/>
            <person name="Grigoriev I.V."/>
            <person name="Crouch J.A."/>
            <person name="De Vries R.P."/>
            <person name="Sukno S.A."/>
            <person name="Thon M.R."/>
        </authorList>
    </citation>
    <scope>NUCLEOTIDE SEQUENCE</scope>
    <source>
        <strain evidence="3">CBS 102054</strain>
    </source>
</reference>
<feature type="domain" description="NAD(P)-binding" evidence="2">
    <location>
        <begin position="9"/>
        <end position="91"/>
    </location>
</feature>
<dbReference type="EMBL" id="JAHMHQ010000018">
    <property type="protein sequence ID" value="KAK1633368.1"/>
    <property type="molecule type" value="Genomic_DNA"/>
</dbReference>
<gene>
    <name evidence="3" type="ORF">BDP81DRAFT_397262</name>
</gene>
<dbReference type="Proteomes" id="UP001243989">
    <property type="component" value="Unassembled WGS sequence"/>
</dbReference>
<feature type="region of interest" description="Disordered" evidence="1">
    <location>
        <begin position="1"/>
        <end position="25"/>
    </location>
</feature>